<evidence type="ECO:0000259" key="1">
    <source>
        <dbReference type="Pfam" id="PF25583"/>
    </source>
</evidence>
<dbReference type="PANTHER" id="PTHR34580">
    <property type="match status" value="1"/>
</dbReference>
<accession>A0A6S6Z1N5</accession>
<sequence>MAGEDFTPLHWDVLEMLQRDGGWVSSRMLYEWLRPRYGYSASSSKTMQRALQRLLQDGVVDCRGQGSARSWRGIPEKMPGKAEVKSVELAVALLQLEQFASNQLPAEALRTLREHCDRSRELLASHPTYPRYLQGRAWRGKAAIIDSGFPLIAPEQDEAIMGALTDALYRNTSLDLGYQNVAVSTNAPVHYRVSPLALIERGSVLYLVSCRRSRRSGKFVRYLHRIDRITSAVATHEPADTDTGFDLERFLRQEHTLLFFPEAPQRVTLKVRERDFRSRLRYYRLSEDQVIKETREGFEIVATVRPSLTFKQFVLGLAPDVMLVKPAYLRKEIQAVLAQGASAYLTGDFVQTAAD</sequence>
<evidence type="ECO:0000313" key="3">
    <source>
        <dbReference type="Proteomes" id="UP000494269"/>
    </source>
</evidence>
<dbReference type="InterPro" id="IPR057727">
    <property type="entry name" value="WCX_dom"/>
</dbReference>
<dbReference type="SUPFAM" id="SSF46785">
    <property type="entry name" value="Winged helix' DNA-binding domain"/>
    <property type="match status" value="1"/>
</dbReference>
<dbReference type="RefSeq" id="WP_175168590.1">
    <property type="nucleotide sequence ID" value="NZ_CADIJQ010000001.1"/>
</dbReference>
<organism evidence="2 3">
    <name type="scientific">Achromobacter kerstersii</name>
    <dbReference type="NCBI Taxonomy" id="1353890"/>
    <lineage>
        <taxon>Bacteria</taxon>
        <taxon>Pseudomonadati</taxon>
        <taxon>Pseudomonadota</taxon>
        <taxon>Betaproteobacteria</taxon>
        <taxon>Burkholderiales</taxon>
        <taxon>Alcaligenaceae</taxon>
        <taxon>Achromobacter</taxon>
    </lineage>
</organism>
<keyword evidence="3" id="KW-1185">Reference proteome</keyword>
<gene>
    <name evidence="2" type="ORF">LMG3441_00390</name>
</gene>
<reference evidence="2 3" key="1">
    <citation type="submission" date="2020-04" db="EMBL/GenBank/DDBJ databases">
        <authorList>
            <person name="De Canck E."/>
        </authorList>
    </citation>
    <scope>NUCLEOTIDE SEQUENCE [LARGE SCALE GENOMIC DNA]</scope>
    <source>
        <strain evidence="2 3">LMG 3441</strain>
    </source>
</reference>
<feature type="domain" description="WCX" evidence="1">
    <location>
        <begin position="264"/>
        <end position="339"/>
    </location>
</feature>
<protein>
    <recommendedName>
        <fullName evidence="1">WCX domain-containing protein</fullName>
    </recommendedName>
</protein>
<proteinExistence type="predicted"/>
<dbReference type="AlphaFoldDB" id="A0A6S6Z1N5"/>
<dbReference type="EMBL" id="CADIJQ010000001">
    <property type="protein sequence ID" value="CAB3657744.1"/>
    <property type="molecule type" value="Genomic_DNA"/>
</dbReference>
<dbReference type="Pfam" id="PF25583">
    <property type="entry name" value="WCX"/>
    <property type="match status" value="1"/>
</dbReference>
<dbReference type="InterPro" id="IPR036390">
    <property type="entry name" value="WH_DNA-bd_sf"/>
</dbReference>
<dbReference type="Proteomes" id="UP000494269">
    <property type="component" value="Unassembled WGS sequence"/>
</dbReference>
<dbReference type="PROSITE" id="PS52050">
    <property type="entry name" value="WYL"/>
    <property type="match status" value="1"/>
</dbReference>
<dbReference type="InterPro" id="IPR051534">
    <property type="entry name" value="CBASS_pafABC_assoc_protein"/>
</dbReference>
<evidence type="ECO:0000313" key="2">
    <source>
        <dbReference type="EMBL" id="CAB3657744.1"/>
    </source>
</evidence>
<name>A0A6S6Z1N5_9BURK</name>
<dbReference type="PANTHER" id="PTHR34580:SF1">
    <property type="entry name" value="PROTEIN PAFC"/>
    <property type="match status" value="1"/>
</dbReference>